<proteinExistence type="predicted"/>
<evidence type="ECO:0000313" key="3">
    <source>
        <dbReference type="Proteomes" id="UP000807825"/>
    </source>
</evidence>
<reference evidence="2" key="1">
    <citation type="submission" date="2020-07" db="EMBL/GenBank/DDBJ databases">
        <title>Huge and variable diversity of episymbiotic CPR bacteria and DPANN archaea in groundwater ecosystems.</title>
        <authorList>
            <person name="He C.Y."/>
            <person name="Keren R."/>
            <person name="Whittaker M."/>
            <person name="Farag I.F."/>
            <person name="Doudna J."/>
            <person name="Cate J.H.D."/>
            <person name="Banfield J.F."/>
        </authorList>
    </citation>
    <scope>NUCLEOTIDE SEQUENCE</scope>
    <source>
        <strain evidence="2">NC_groundwater_1664_Pr3_B-0.1um_52_9</strain>
    </source>
</reference>
<dbReference type="SUPFAM" id="SSF55021">
    <property type="entry name" value="ACT-like"/>
    <property type="match status" value="1"/>
</dbReference>
<dbReference type="EMBL" id="JACRDE010000530">
    <property type="protein sequence ID" value="MBI5251843.1"/>
    <property type="molecule type" value="Genomic_DNA"/>
</dbReference>
<protein>
    <submittedName>
        <fullName evidence="2">Acetolactate synthase isozyme 1 small subunit</fullName>
    </submittedName>
</protein>
<sequence>MPVPSHETTNCTSQRAGYSVLELSVNNHPQVMSHVCGLFSRRAYQVEGMLWLPGRGKQSRVWLLVNDEQPLDQMIKQMAKLEDVRAVRSLGADGQVFVRLEEIFCPNAMDSGKKRLRQKCVTIT</sequence>
<dbReference type="InterPro" id="IPR045865">
    <property type="entry name" value="ACT-like_dom_sf"/>
</dbReference>
<dbReference type="AlphaFoldDB" id="A0A9D6V4S8"/>
<evidence type="ECO:0000313" key="2">
    <source>
        <dbReference type="EMBL" id="MBI5251843.1"/>
    </source>
</evidence>
<gene>
    <name evidence="2" type="ORF">HY912_20310</name>
</gene>
<evidence type="ECO:0000259" key="1">
    <source>
        <dbReference type="Pfam" id="PF22629"/>
    </source>
</evidence>
<dbReference type="Pfam" id="PF22629">
    <property type="entry name" value="ACT_AHAS_ss"/>
    <property type="match status" value="1"/>
</dbReference>
<dbReference type="Gene3D" id="3.30.70.260">
    <property type="match status" value="1"/>
</dbReference>
<dbReference type="Proteomes" id="UP000807825">
    <property type="component" value="Unassembled WGS sequence"/>
</dbReference>
<comment type="caution">
    <text evidence="2">The sequence shown here is derived from an EMBL/GenBank/DDBJ whole genome shotgun (WGS) entry which is preliminary data.</text>
</comment>
<accession>A0A9D6V4S8</accession>
<name>A0A9D6V4S8_9BACT</name>
<organism evidence="2 3">
    <name type="scientific">Desulfomonile tiedjei</name>
    <dbReference type="NCBI Taxonomy" id="2358"/>
    <lineage>
        <taxon>Bacteria</taxon>
        <taxon>Pseudomonadati</taxon>
        <taxon>Thermodesulfobacteriota</taxon>
        <taxon>Desulfomonilia</taxon>
        <taxon>Desulfomonilales</taxon>
        <taxon>Desulfomonilaceae</taxon>
        <taxon>Desulfomonile</taxon>
    </lineage>
</organism>
<dbReference type="InterPro" id="IPR054480">
    <property type="entry name" value="AHAS_small-like_ACT"/>
</dbReference>
<feature type="domain" description="Acetolactate synthase small subunit-like ACT" evidence="1">
    <location>
        <begin position="21"/>
        <end position="85"/>
    </location>
</feature>